<reference evidence="1" key="2">
    <citation type="journal article" date="2023" name="BMC Genomics">
        <title>Pest status, molecular evolution, and epigenetic factors derived from the genome assembly of Frankliniella fusca, a thysanopteran phytovirus vector.</title>
        <authorList>
            <person name="Catto M.A."/>
            <person name="Labadie P.E."/>
            <person name="Jacobson A.L."/>
            <person name="Kennedy G.G."/>
            <person name="Srinivasan R."/>
            <person name="Hunt B.G."/>
        </authorList>
    </citation>
    <scope>NUCLEOTIDE SEQUENCE</scope>
    <source>
        <strain evidence="1">PL_HMW_Pooled</strain>
    </source>
</reference>
<organism evidence="1 2">
    <name type="scientific">Frankliniella fusca</name>
    <dbReference type="NCBI Taxonomy" id="407009"/>
    <lineage>
        <taxon>Eukaryota</taxon>
        <taxon>Metazoa</taxon>
        <taxon>Ecdysozoa</taxon>
        <taxon>Arthropoda</taxon>
        <taxon>Hexapoda</taxon>
        <taxon>Insecta</taxon>
        <taxon>Pterygota</taxon>
        <taxon>Neoptera</taxon>
        <taxon>Paraneoptera</taxon>
        <taxon>Thysanoptera</taxon>
        <taxon>Terebrantia</taxon>
        <taxon>Thripoidea</taxon>
        <taxon>Thripidae</taxon>
        <taxon>Frankliniella</taxon>
    </lineage>
</organism>
<sequence length="69" mass="7745">MKSIIGPKARIVSYDCDNKRVLRICLPHSPERRHGPCSADRCRKDISSDPNPTNSGKYCEIITAAMEEI</sequence>
<accession>A0AAE1HNC8</accession>
<evidence type="ECO:0000313" key="1">
    <source>
        <dbReference type="EMBL" id="KAK3924447.1"/>
    </source>
</evidence>
<name>A0AAE1HNC8_9NEOP</name>
<reference evidence="1" key="1">
    <citation type="submission" date="2021-07" db="EMBL/GenBank/DDBJ databases">
        <authorList>
            <person name="Catto M.A."/>
            <person name="Jacobson A."/>
            <person name="Kennedy G."/>
            <person name="Labadie P."/>
            <person name="Hunt B.G."/>
            <person name="Srinivasan R."/>
        </authorList>
    </citation>
    <scope>NUCLEOTIDE SEQUENCE</scope>
    <source>
        <strain evidence="1">PL_HMW_Pooled</strain>
        <tissue evidence="1">Head</tissue>
    </source>
</reference>
<dbReference type="Proteomes" id="UP001219518">
    <property type="component" value="Unassembled WGS sequence"/>
</dbReference>
<dbReference type="AlphaFoldDB" id="A0AAE1HNC8"/>
<keyword evidence="2" id="KW-1185">Reference proteome</keyword>
<proteinExistence type="predicted"/>
<gene>
    <name evidence="1" type="ORF">KUF71_012470</name>
</gene>
<protein>
    <submittedName>
        <fullName evidence="1">Phospholipase B-like 1</fullName>
    </submittedName>
</protein>
<evidence type="ECO:0000313" key="2">
    <source>
        <dbReference type="Proteomes" id="UP001219518"/>
    </source>
</evidence>
<dbReference type="EMBL" id="JAHWGI010001187">
    <property type="protein sequence ID" value="KAK3924447.1"/>
    <property type="molecule type" value="Genomic_DNA"/>
</dbReference>
<comment type="caution">
    <text evidence="1">The sequence shown here is derived from an EMBL/GenBank/DDBJ whole genome shotgun (WGS) entry which is preliminary data.</text>
</comment>